<dbReference type="Gene3D" id="3.55.50.30">
    <property type="match status" value="1"/>
</dbReference>
<evidence type="ECO:0000259" key="17">
    <source>
        <dbReference type="SMART" id="SM00965"/>
    </source>
</evidence>
<dbReference type="FunFam" id="2.170.130.10:FF:000010">
    <property type="entry name" value="Ferripyoverdine receptor"/>
    <property type="match status" value="1"/>
</dbReference>
<dbReference type="InterPro" id="IPR012910">
    <property type="entry name" value="Plug_dom"/>
</dbReference>
<evidence type="ECO:0000313" key="19">
    <source>
        <dbReference type="Proteomes" id="UP000032068"/>
    </source>
</evidence>
<dbReference type="Gene3D" id="2.170.130.10">
    <property type="entry name" value="TonB-dependent receptor, plug domain"/>
    <property type="match status" value="1"/>
</dbReference>
<dbReference type="GO" id="GO:0038023">
    <property type="term" value="F:signaling receptor activity"/>
    <property type="evidence" value="ECO:0007669"/>
    <property type="project" value="InterPro"/>
</dbReference>
<keyword evidence="5" id="KW-0410">Iron transport</keyword>
<dbReference type="InterPro" id="IPR010105">
    <property type="entry name" value="TonB_sidphr_rcpt"/>
</dbReference>
<dbReference type="InterPro" id="IPR039426">
    <property type="entry name" value="TonB-dep_rcpt-like"/>
</dbReference>
<dbReference type="GO" id="GO:0009279">
    <property type="term" value="C:cell outer membrane"/>
    <property type="evidence" value="ECO:0007669"/>
    <property type="project" value="UniProtKB-SubCell"/>
</dbReference>
<keyword evidence="11 14" id="KW-0472">Membrane</keyword>
<name>A0A0D0KBF4_9PSED</name>
<dbReference type="Gene3D" id="2.40.170.20">
    <property type="entry name" value="TonB-dependent receptor, beta-barrel domain"/>
    <property type="match status" value="1"/>
</dbReference>
<reference evidence="18 19" key="1">
    <citation type="submission" date="2014-12" db="EMBL/GenBank/DDBJ databases">
        <title>16Stimator: statistical estimation of ribosomal gene copy numbers from draft genome assemblies.</title>
        <authorList>
            <person name="Perisin M.A."/>
            <person name="Vetter M."/>
            <person name="Gilbert J.A."/>
            <person name="Bergelson J."/>
        </authorList>
    </citation>
    <scope>NUCLEOTIDE SEQUENCE [LARGE SCALE GENOMIC DNA]</scope>
    <source>
        <strain evidence="18 19">MEJ086</strain>
    </source>
</reference>
<dbReference type="OrthoDB" id="8663017at2"/>
<keyword evidence="13 14" id="KW-0998">Cell outer membrane</keyword>
<comment type="subcellular location">
    <subcellularLocation>
        <location evidence="1 14">Cell outer membrane</location>
        <topology evidence="1 14">Multi-pass membrane protein</topology>
    </subcellularLocation>
</comment>
<evidence type="ECO:0000256" key="5">
    <source>
        <dbReference type="ARBA" id="ARBA00022496"/>
    </source>
</evidence>
<organism evidence="18 19">
    <name type="scientific">Pseudomonas fulva</name>
    <dbReference type="NCBI Taxonomy" id="47880"/>
    <lineage>
        <taxon>Bacteria</taxon>
        <taxon>Pseudomonadati</taxon>
        <taxon>Pseudomonadota</taxon>
        <taxon>Gammaproteobacteria</taxon>
        <taxon>Pseudomonadales</taxon>
        <taxon>Pseudomonadaceae</taxon>
        <taxon>Pseudomonas</taxon>
    </lineage>
</organism>
<keyword evidence="9" id="KW-0406">Ion transport</keyword>
<comment type="caution">
    <text evidence="18">The sequence shown here is derived from an EMBL/GenBank/DDBJ whole genome shotgun (WGS) entry which is preliminary data.</text>
</comment>
<evidence type="ECO:0000256" key="13">
    <source>
        <dbReference type="ARBA" id="ARBA00023237"/>
    </source>
</evidence>
<evidence type="ECO:0000256" key="8">
    <source>
        <dbReference type="ARBA" id="ARBA00023004"/>
    </source>
</evidence>
<evidence type="ECO:0000256" key="12">
    <source>
        <dbReference type="ARBA" id="ARBA00023170"/>
    </source>
</evidence>
<keyword evidence="8" id="KW-0408">Iron</keyword>
<dbReference type="PROSITE" id="PS52016">
    <property type="entry name" value="TONB_DEPENDENT_REC_3"/>
    <property type="match status" value="1"/>
</dbReference>
<keyword evidence="12" id="KW-0675">Receptor</keyword>
<evidence type="ECO:0000256" key="15">
    <source>
        <dbReference type="PROSITE-ProRule" id="PRU10144"/>
    </source>
</evidence>
<evidence type="ECO:0000256" key="6">
    <source>
        <dbReference type="ARBA" id="ARBA00022692"/>
    </source>
</evidence>
<dbReference type="InterPro" id="IPR036942">
    <property type="entry name" value="Beta-barrel_TonB_sf"/>
</dbReference>
<sequence>MQPRLNAARLTPLNRALRHALFGAALGFAAAPATLLADEPGSTASVKRYSIAAGPLADALNQFARTAGITLATTPQQTAGKNSPGLQGEYEAHEGLNQLLQGSDMEALNQGNGSFILSQRLDVGSAMELGATAISSTGLGGTTEGSGSYTTGAVSIGKTPQSLRRTPQSVTVLTEQRMKDQNLTNLKEMLQQTPGVVVDQTDSERVNYYSRGFSIDAIQFDGATVAQGAGGGNFIQPDAATLDHVEVLRGASGMLRGSGNPSGTANLVRKRPTREFQGSASYTAGSWDANRYVADISGPLVEDGSIRGRIIAVHDDKDFFQDTRMERKNVVYTVLSADLGDRTVITGGLEYTELDATGAWGNLPADLDGSPLPFDRDTFFGANWARWDRTNVNFFGELEHAFANDWNLKLTGSRSRFAYKDHGFQQTNLARPRGATNPYLWNVSYNNSDGGGRTNYTNLGAVLDGNFDLFGREHHLTLGTERNVTDSIGIDSVWGNYVDANGQNLVVDIRNWNPSDINWTAGPATANPQTHSITTQEAIYANWSISLAEPLTAIIGARLNWYDYELQDSTSADYSINREVVPYGALIYDLTEAISAYASYTEIFSPQSRYDTSGGLLDPMTGEVYEVGLKGEFYEGRLNSSVAMFRTNLVGKALQDAAATDDNIRCLPNNALGACYVASGKSRSEGVELEISGEVLSGWQIGAGYTYTTTKYLKDTAANQGNALRTTDPKHLLRLFTSYRLPGTLSAWTVGGGVQAQSDIYAEGTSNGRTVRAQQGGYAVYNAVVGYRFNEHYSMQLNGNNLFDKHYYEKIGATGANYYYGEPRNFAVTLRGEF</sequence>
<dbReference type="PANTHER" id="PTHR32552:SF74">
    <property type="entry name" value="HYDROXAMATE SIDEROPHORE RECEPTOR FHUE"/>
    <property type="match status" value="1"/>
</dbReference>
<dbReference type="SMART" id="SM00965">
    <property type="entry name" value="STN"/>
    <property type="match status" value="1"/>
</dbReference>
<evidence type="ECO:0000256" key="1">
    <source>
        <dbReference type="ARBA" id="ARBA00004571"/>
    </source>
</evidence>
<evidence type="ECO:0000256" key="9">
    <source>
        <dbReference type="ARBA" id="ARBA00023065"/>
    </source>
</evidence>
<keyword evidence="4 14" id="KW-1134">Transmembrane beta strand</keyword>
<dbReference type="InterPro" id="IPR011662">
    <property type="entry name" value="Secretin/TonB_short_N"/>
</dbReference>
<dbReference type="Pfam" id="PF07715">
    <property type="entry name" value="Plug"/>
    <property type="match status" value="1"/>
</dbReference>
<dbReference type="Proteomes" id="UP000032068">
    <property type="component" value="Unassembled WGS sequence"/>
</dbReference>
<keyword evidence="6 14" id="KW-0812">Transmembrane</keyword>
<comment type="similarity">
    <text evidence="2 14 16">Belongs to the TonB-dependent receptor family.</text>
</comment>
<evidence type="ECO:0000256" key="16">
    <source>
        <dbReference type="RuleBase" id="RU003357"/>
    </source>
</evidence>
<evidence type="ECO:0000256" key="3">
    <source>
        <dbReference type="ARBA" id="ARBA00022448"/>
    </source>
</evidence>
<evidence type="ECO:0000313" key="18">
    <source>
        <dbReference type="EMBL" id="KIQ06344.1"/>
    </source>
</evidence>
<dbReference type="GO" id="GO:0015344">
    <property type="term" value="F:siderophore uptake transmembrane transporter activity"/>
    <property type="evidence" value="ECO:0007669"/>
    <property type="project" value="TreeGrafter"/>
</dbReference>
<protein>
    <submittedName>
        <fullName evidence="18">Membrane protein</fullName>
    </submittedName>
</protein>
<evidence type="ECO:0000256" key="14">
    <source>
        <dbReference type="PROSITE-ProRule" id="PRU01360"/>
    </source>
</evidence>
<dbReference type="PANTHER" id="PTHR32552">
    <property type="entry name" value="FERRICHROME IRON RECEPTOR-RELATED"/>
    <property type="match status" value="1"/>
</dbReference>
<keyword evidence="10 16" id="KW-0798">TonB box</keyword>
<accession>A0A0D0KBF4</accession>
<evidence type="ECO:0000256" key="7">
    <source>
        <dbReference type="ARBA" id="ARBA00022729"/>
    </source>
</evidence>
<dbReference type="InterPro" id="IPR000531">
    <property type="entry name" value="Beta-barrel_TonB"/>
</dbReference>
<evidence type="ECO:0000256" key="2">
    <source>
        <dbReference type="ARBA" id="ARBA00009810"/>
    </source>
</evidence>
<evidence type="ECO:0000256" key="10">
    <source>
        <dbReference type="ARBA" id="ARBA00023077"/>
    </source>
</evidence>
<dbReference type="GO" id="GO:0015891">
    <property type="term" value="P:siderophore transport"/>
    <property type="evidence" value="ECO:0007669"/>
    <property type="project" value="InterPro"/>
</dbReference>
<dbReference type="InterPro" id="IPR037066">
    <property type="entry name" value="Plug_dom_sf"/>
</dbReference>
<evidence type="ECO:0000256" key="11">
    <source>
        <dbReference type="ARBA" id="ARBA00023136"/>
    </source>
</evidence>
<dbReference type="SUPFAM" id="SSF56935">
    <property type="entry name" value="Porins"/>
    <property type="match status" value="1"/>
</dbReference>
<dbReference type="EMBL" id="JXQW01000002">
    <property type="protein sequence ID" value="KIQ06344.1"/>
    <property type="molecule type" value="Genomic_DNA"/>
</dbReference>
<dbReference type="CDD" id="cd01347">
    <property type="entry name" value="ligand_gated_channel"/>
    <property type="match status" value="1"/>
</dbReference>
<evidence type="ECO:0000256" key="4">
    <source>
        <dbReference type="ARBA" id="ARBA00022452"/>
    </source>
</evidence>
<dbReference type="AlphaFoldDB" id="A0A0D0KBF4"/>
<feature type="domain" description="Secretin/TonB short N-terminal" evidence="17">
    <location>
        <begin position="69"/>
        <end position="120"/>
    </location>
</feature>
<keyword evidence="7" id="KW-0732">Signal</keyword>
<dbReference type="InterPro" id="IPR010917">
    <property type="entry name" value="TonB_rcpt_CS"/>
</dbReference>
<proteinExistence type="inferred from homology"/>
<feature type="short sequence motif" description="TonB C-terminal box" evidence="15">
    <location>
        <begin position="817"/>
        <end position="834"/>
    </location>
</feature>
<dbReference type="NCBIfam" id="TIGR01783">
    <property type="entry name" value="TonB-siderophor"/>
    <property type="match status" value="1"/>
</dbReference>
<keyword evidence="3 14" id="KW-0813">Transport</keyword>
<dbReference type="Pfam" id="PF00593">
    <property type="entry name" value="TonB_dep_Rec_b-barrel"/>
    <property type="match status" value="1"/>
</dbReference>
<gene>
    <name evidence="18" type="ORF">RU08_01130</name>
</gene>
<dbReference type="RefSeq" id="WP_042551946.1">
    <property type="nucleotide sequence ID" value="NZ_JXQW01000002.1"/>
</dbReference>
<dbReference type="PROSITE" id="PS01156">
    <property type="entry name" value="TONB_DEPENDENT_REC_2"/>
    <property type="match status" value="1"/>
</dbReference>